<dbReference type="AlphaFoldDB" id="A0A6L5GAT2"/>
<dbReference type="PANTHER" id="PTHR10799">
    <property type="entry name" value="SNF2/RAD54 HELICASE FAMILY"/>
    <property type="match status" value="1"/>
</dbReference>
<comment type="caution">
    <text evidence="4">The sequence shown here is derived from an EMBL/GenBank/DDBJ whole genome shotgun (WGS) entry which is preliminary data.</text>
</comment>
<dbReference type="Pfam" id="PF03118">
    <property type="entry name" value="RNA_pol_A_CTD"/>
    <property type="match status" value="1"/>
</dbReference>
<dbReference type="GO" id="GO:0016787">
    <property type="term" value="F:hydrolase activity"/>
    <property type="evidence" value="ECO:0007669"/>
    <property type="project" value="UniProtKB-KW"/>
</dbReference>
<dbReference type="RefSeq" id="WP_153025880.1">
    <property type="nucleotide sequence ID" value="NZ_WIAO01000016.1"/>
</dbReference>
<dbReference type="InterPro" id="IPR014001">
    <property type="entry name" value="Helicase_ATP-bd"/>
</dbReference>
<keyword evidence="5" id="KW-1185">Reference proteome</keyword>
<dbReference type="Gene3D" id="3.40.50.300">
    <property type="entry name" value="P-loop containing nucleotide triphosphate hydrolases"/>
    <property type="match status" value="1"/>
</dbReference>
<dbReference type="EMBL" id="WIAO01000016">
    <property type="protein sequence ID" value="MQM26721.1"/>
    <property type="molecule type" value="Genomic_DNA"/>
</dbReference>
<feature type="domain" description="Helicase ATP-binding" evidence="2">
    <location>
        <begin position="304"/>
        <end position="466"/>
    </location>
</feature>
<dbReference type="GO" id="GO:0003677">
    <property type="term" value="F:DNA binding"/>
    <property type="evidence" value="ECO:0007669"/>
    <property type="project" value="InterPro"/>
</dbReference>
<dbReference type="CDD" id="cd18793">
    <property type="entry name" value="SF2_C_SNF"/>
    <property type="match status" value="1"/>
</dbReference>
<dbReference type="Pfam" id="PF00176">
    <property type="entry name" value="SNF2-rel_dom"/>
    <property type="match status" value="1"/>
</dbReference>
<evidence type="ECO:0000313" key="4">
    <source>
        <dbReference type="EMBL" id="MQM26721.1"/>
    </source>
</evidence>
<dbReference type="InterPro" id="IPR011260">
    <property type="entry name" value="RNAP_asu_C"/>
</dbReference>
<evidence type="ECO:0000259" key="3">
    <source>
        <dbReference type="PROSITE" id="PS51194"/>
    </source>
</evidence>
<dbReference type="SMART" id="SM00487">
    <property type="entry name" value="DEXDc"/>
    <property type="match status" value="1"/>
</dbReference>
<sequence>MTLEPANVEKRKIGVHAQRTLNRAREISRRGSALLNAPARLRRTVEGRAEDLAVREIGARLAAIPAADLAQLTKPGTGIPALEQAGYATVADLLAATDRRLLSITGVGKRTVQEIRKAIANLTDEVAAATRIELDPAERPEAETELLAALVAERAVRRAADAIREPLRRYDEDLAAHLPTAERAASRWRMFWIGRRRRERVMKAYLAVESLVDGLEARDLAAAIDDAETLADLDAYTPDQVWREFERDAAYYTTALANITGTDIADAEALEDFVDPEHRRKIEAVPLDTADLRTPLRRYQRFGAQYALYHRRAILGDEMGLGKTIQALAVCAHLASTGRGHFLVVCPASVHTNWMGEIRRHTTLRSFSLHGPSRDEAGEQWLREGGIAVTTYDTLHRLEFLDRDPNLEISALIVDEAHFIKNPQAKRSNAVTEIGDRAHTTLYLTGTPMENRVEEFHSLVSYLRPDLADRIEAGGAIAGAEVFRRLVAPVYLRRNQEDVLAELPDRIEVEDWVQLADPARYRAEVKAGNLMGMRLAASAVAGSEKLERLAELVEESTGEGHKVVVFTYFLEVLEAVQHKLGDLVAGVIDGQVPPKARQDLIAGFAESDRPAVLLAQIEAGGVGMNIQAASVVVICEPQWKPSTEDQAIARAHRMGQSRRVQVHRLLAKDSIDERIREVQEGKELLFDHYARTSEADRLDDDAVPVEERALRAERLRLGIEPTGD</sequence>
<dbReference type="InterPro" id="IPR000330">
    <property type="entry name" value="SNF2_N"/>
</dbReference>
<dbReference type="SUPFAM" id="SSF52540">
    <property type="entry name" value="P-loop containing nucleoside triphosphate hydrolases"/>
    <property type="match status" value="2"/>
</dbReference>
<keyword evidence="1" id="KW-0378">Hydrolase</keyword>
<dbReference type="InterPro" id="IPR038718">
    <property type="entry name" value="SNF2-like_sf"/>
</dbReference>
<dbReference type="CDD" id="cd17919">
    <property type="entry name" value="DEXHc_Snf"/>
    <property type="match status" value="1"/>
</dbReference>
<protein>
    <submittedName>
        <fullName evidence="4">ATP-dependent helicase</fullName>
    </submittedName>
</protein>
<dbReference type="GO" id="GO:0005524">
    <property type="term" value="F:ATP binding"/>
    <property type="evidence" value="ECO:0007669"/>
    <property type="project" value="InterPro"/>
</dbReference>
<dbReference type="InterPro" id="IPR010995">
    <property type="entry name" value="DNA_repair_Rad51/TF_NusA_a-hlx"/>
</dbReference>
<feature type="domain" description="Helicase C-terminal" evidence="3">
    <location>
        <begin position="545"/>
        <end position="711"/>
    </location>
</feature>
<dbReference type="Proteomes" id="UP000477750">
    <property type="component" value="Unassembled WGS sequence"/>
</dbReference>
<keyword evidence="4" id="KW-0067">ATP-binding</keyword>
<dbReference type="Gene3D" id="3.40.50.10810">
    <property type="entry name" value="Tandem AAA-ATPase domain"/>
    <property type="match status" value="1"/>
</dbReference>
<accession>A0A6L5GAT2</accession>
<dbReference type="SUPFAM" id="SSF47794">
    <property type="entry name" value="Rad51 N-terminal domain-like"/>
    <property type="match status" value="1"/>
</dbReference>
<proteinExistence type="predicted"/>
<dbReference type="InterPro" id="IPR001650">
    <property type="entry name" value="Helicase_C-like"/>
</dbReference>
<dbReference type="GO" id="GO:0006351">
    <property type="term" value="P:DNA-templated transcription"/>
    <property type="evidence" value="ECO:0007669"/>
    <property type="project" value="InterPro"/>
</dbReference>
<dbReference type="Gene3D" id="1.10.150.20">
    <property type="entry name" value="5' to 3' exonuclease, C-terminal subdomain"/>
    <property type="match status" value="1"/>
</dbReference>
<keyword evidence="4" id="KW-0547">Nucleotide-binding</keyword>
<dbReference type="GO" id="GO:0004386">
    <property type="term" value="F:helicase activity"/>
    <property type="evidence" value="ECO:0007669"/>
    <property type="project" value="UniProtKB-KW"/>
</dbReference>
<dbReference type="InterPro" id="IPR049730">
    <property type="entry name" value="SNF2/RAD54-like_C"/>
</dbReference>
<dbReference type="PROSITE" id="PS51192">
    <property type="entry name" value="HELICASE_ATP_BIND_1"/>
    <property type="match status" value="1"/>
</dbReference>
<dbReference type="PROSITE" id="PS51194">
    <property type="entry name" value="HELICASE_CTER"/>
    <property type="match status" value="1"/>
</dbReference>
<keyword evidence="4" id="KW-0347">Helicase</keyword>
<evidence type="ECO:0000313" key="5">
    <source>
        <dbReference type="Proteomes" id="UP000477750"/>
    </source>
</evidence>
<dbReference type="InterPro" id="IPR027417">
    <property type="entry name" value="P-loop_NTPase"/>
</dbReference>
<name>A0A6L5GAT2_9ACTN</name>
<organism evidence="4 5">
    <name type="scientific">Glycomyces albidus</name>
    <dbReference type="NCBI Taxonomy" id="2656774"/>
    <lineage>
        <taxon>Bacteria</taxon>
        <taxon>Bacillati</taxon>
        <taxon>Actinomycetota</taxon>
        <taxon>Actinomycetes</taxon>
        <taxon>Glycomycetales</taxon>
        <taxon>Glycomycetaceae</taxon>
        <taxon>Glycomyces</taxon>
    </lineage>
</organism>
<evidence type="ECO:0000256" key="1">
    <source>
        <dbReference type="ARBA" id="ARBA00022801"/>
    </source>
</evidence>
<dbReference type="SMART" id="SM00490">
    <property type="entry name" value="HELICc"/>
    <property type="match status" value="1"/>
</dbReference>
<dbReference type="GO" id="GO:0003899">
    <property type="term" value="F:DNA-directed RNA polymerase activity"/>
    <property type="evidence" value="ECO:0007669"/>
    <property type="project" value="InterPro"/>
</dbReference>
<evidence type="ECO:0000259" key="2">
    <source>
        <dbReference type="PROSITE" id="PS51192"/>
    </source>
</evidence>
<reference evidence="4 5" key="1">
    <citation type="submission" date="2019-10" db="EMBL/GenBank/DDBJ databases">
        <title>Glycomyces albidus sp. nov., a novel actinomycete isolated from rhizosphere soil of wheat (Triticum aestivum L.).</title>
        <authorList>
            <person name="Qian L."/>
        </authorList>
    </citation>
    <scope>NUCLEOTIDE SEQUENCE [LARGE SCALE GENOMIC DNA]</scope>
    <source>
        <strain evidence="4 5">NEAU-7082</strain>
    </source>
</reference>
<gene>
    <name evidence="4" type="ORF">GFD30_14245</name>
</gene>
<dbReference type="Pfam" id="PF00271">
    <property type="entry name" value="Helicase_C"/>
    <property type="match status" value="1"/>
</dbReference>